<protein>
    <submittedName>
        <fullName evidence="2">(California timema) hypothetical protein</fullName>
    </submittedName>
</protein>
<proteinExistence type="predicted"/>
<dbReference type="PANTHER" id="PTHR18966">
    <property type="entry name" value="IONOTROPIC GLUTAMATE RECEPTOR"/>
    <property type="match status" value="1"/>
</dbReference>
<gene>
    <name evidence="2" type="ORF">TCMB3V08_LOCUS7363</name>
</gene>
<evidence type="ECO:0000313" key="2">
    <source>
        <dbReference type="EMBL" id="CAD7574757.1"/>
    </source>
</evidence>
<keyword evidence="1" id="KW-0812">Transmembrane</keyword>
<accession>A0A7R9J8N1</accession>
<sequence length="315" mass="36635">MARELDAFIYDGTVLDYLVAQDEDCRLLTVGSWYAMTGYGLAFTRNSKHVGAFNKRLLDFRENGDLERLRRYWMILTQEQFLCLSVLCSRRHGGKVWLIRYWMTLTQEQFLCVSVLCSRRQGDLERLRRYWMTGTCKPGKQEHKSSDPLALEQFLSAFLLLMSGILLAAMLLLLEHMYFKYVRKRLAKTDRGGCCALISLVSQSMGKSLTFRGAVFEAQDILKNHRCTDPICDTHLWKVKHELDMARMKIRQLQKELEMHGIKPSKRYLDAEDVLITRDMTRNHVSSTEYSGRFQGGGQLFRPCRTEIAEMETVL</sequence>
<feature type="transmembrane region" description="Helical" evidence="1">
    <location>
        <begin position="154"/>
        <end position="174"/>
    </location>
</feature>
<keyword evidence="1" id="KW-0472">Membrane</keyword>
<organism evidence="2">
    <name type="scientific">Timema californicum</name>
    <name type="common">California timema</name>
    <name type="synonym">Walking stick</name>
    <dbReference type="NCBI Taxonomy" id="61474"/>
    <lineage>
        <taxon>Eukaryota</taxon>
        <taxon>Metazoa</taxon>
        <taxon>Ecdysozoa</taxon>
        <taxon>Arthropoda</taxon>
        <taxon>Hexapoda</taxon>
        <taxon>Insecta</taxon>
        <taxon>Pterygota</taxon>
        <taxon>Neoptera</taxon>
        <taxon>Polyneoptera</taxon>
        <taxon>Phasmatodea</taxon>
        <taxon>Timematodea</taxon>
        <taxon>Timematoidea</taxon>
        <taxon>Timematidae</taxon>
        <taxon>Timema</taxon>
    </lineage>
</organism>
<dbReference type="Gene3D" id="3.40.190.10">
    <property type="entry name" value="Periplasmic binding protein-like II"/>
    <property type="match status" value="2"/>
</dbReference>
<dbReference type="AlphaFoldDB" id="A0A7R9J8N1"/>
<dbReference type="EMBL" id="OE182605">
    <property type="protein sequence ID" value="CAD7574757.1"/>
    <property type="molecule type" value="Genomic_DNA"/>
</dbReference>
<dbReference type="InterPro" id="IPR015683">
    <property type="entry name" value="Ionotropic_Glu_rcpt"/>
</dbReference>
<name>A0A7R9J8N1_TIMCA</name>
<reference evidence="2" key="1">
    <citation type="submission" date="2020-11" db="EMBL/GenBank/DDBJ databases">
        <authorList>
            <person name="Tran Van P."/>
        </authorList>
    </citation>
    <scope>NUCLEOTIDE SEQUENCE</scope>
</reference>
<evidence type="ECO:0000256" key="1">
    <source>
        <dbReference type="SAM" id="Phobius"/>
    </source>
</evidence>
<keyword evidence="1" id="KW-1133">Transmembrane helix</keyword>
<dbReference type="SUPFAM" id="SSF53850">
    <property type="entry name" value="Periplasmic binding protein-like II"/>
    <property type="match status" value="1"/>
</dbReference>